<accession>A0A481TW58</accession>
<evidence type="ECO:0000256" key="1">
    <source>
        <dbReference type="SAM" id="MobiDB-lite"/>
    </source>
</evidence>
<protein>
    <submittedName>
        <fullName evidence="2">Uncharacterized protein</fullName>
    </submittedName>
</protein>
<reference evidence="2" key="1">
    <citation type="submission" date="2018-08" db="EMBL/GenBank/DDBJ databases">
        <title>HSV2 whole genome sequences from clinical isolates.</title>
        <authorList>
            <person name="Roychoudhury P."/>
            <person name="Greninger A.L."/>
            <person name="Jerome K.R."/>
            <person name="Johnston C."/>
            <person name="Wald A."/>
            <person name="Xie H."/>
        </authorList>
    </citation>
    <scope>NUCLEOTIDE SEQUENCE</scope>
    <source>
        <strain evidence="2">2008-483</strain>
    </source>
</reference>
<evidence type="ECO:0000313" key="2">
    <source>
        <dbReference type="EMBL" id="QBH85106.1"/>
    </source>
</evidence>
<organism evidence="2">
    <name type="scientific">Human herpesvirus 2</name>
    <name type="common">HHV-2</name>
    <name type="synonym">Human herpes simplex virus 2</name>
    <dbReference type="NCBI Taxonomy" id="10310"/>
    <lineage>
        <taxon>Viruses</taxon>
        <taxon>Duplodnaviria</taxon>
        <taxon>Heunggongvirae</taxon>
        <taxon>Peploviricota</taxon>
        <taxon>Herviviricetes</taxon>
        <taxon>Herpesvirales</taxon>
        <taxon>Orthoherpesviridae</taxon>
        <taxon>Alphaherpesvirinae</taxon>
        <taxon>Simplexvirus</taxon>
        <taxon>Simplexvirus humanalpha2</taxon>
    </lineage>
</organism>
<sequence>MVSVGCCVSRRYSSNSLTDTNVSTGRVNTTNSPSRVTFR</sequence>
<dbReference type="EMBL" id="MH790660">
    <property type="protein sequence ID" value="QBH85106.1"/>
    <property type="molecule type" value="Genomic_DNA"/>
</dbReference>
<name>A0A481TW58_HHV2</name>
<feature type="region of interest" description="Disordered" evidence="1">
    <location>
        <begin position="15"/>
        <end position="39"/>
    </location>
</feature>
<proteinExistence type="predicted"/>
<organismHost>
    <name type="scientific">Homo sapiens</name>
    <name type="common">Human</name>
    <dbReference type="NCBI Taxonomy" id="9606"/>
</organismHost>